<organism evidence="2 3">
    <name type="scientific">Corynebacterium hadale</name>
    <dbReference type="NCBI Taxonomy" id="2026255"/>
    <lineage>
        <taxon>Bacteria</taxon>
        <taxon>Bacillati</taxon>
        <taxon>Actinomycetota</taxon>
        <taxon>Actinomycetes</taxon>
        <taxon>Mycobacteriales</taxon>
        <taxon>Corynebacteriaceae</taxon>
        <taxon>Corynebacterium</taxon>
    </lineage>
</organism>
<dbReference type="Proteomes" id="UP000215771">
    <property type="component" value="Unassembled WGS sequence"/>
</dbReference>
<dbReference type="AlphaFoldDB" id="A0A269PA25"/>
<evidence type="ECO:0000313" key="2">
    <source>
        <dbReference type="EMBL" id="PAJ68043.1"/>
    </source>
</evidence>
<protein>
    <submittedName>
        <fullName evidence="2">Uncharacterized protein</fullName>
    </submittedName>
</protein>
<name>A0A269PA25_9CORY</name>
<comment type="caution">
    <text evidence="2">The sequence shown here is derived from an EMBL/GenBank/DDBJ whole genome shotgun (WGS) entry which is preliminary data.</text>
</comment>
<gene>
    <name evidence="2" type="ORF">CIG21_11830</name>
</gene>
<proteinExistence type="predicted"/>
<evidence type="ECO:0000256" key="1">
    <source>
        <dbReference type="SAM" id="MobiDB-lite"/>
    </source>
</evidence>
<feature type="compositionally biased region" description="Basic and acidic residues" evidence="1">
    <location>
        <begin position="14"/>
        <end position="23"/>
    </location>
</feature>
<dbReference type="EMBL" id="NQMQ01000036">
    <property type="protein sequence ID" value="PAJ68043.1"/>
    <property type="molecule type" value="Genomic_DNA"/>
</dbReference>
<accession>A0A269PA25</accession>
<feature type="region of interest" description="Disordered" evidence="1">
    <location>
        <begin position="1"/>
        <end position="23"/>
    </location>
</feature>
<reference evidence="2 3" key="1">
    <citation type="submission" date="2017-08" db="EMBL/GenBank/DDBJ databases">
        <authorList>
            <person name="de Groot N.N."/>
        </authorList>
    </citation>
    <scope>NUCLEOTIDE SEQUENCE [LARGE SCALE GENOMIC DNA]</scope>
    <source>
        <strain evidence="2 3">NBT06-6</strain>
    </source>
</reference>
<evidence type="ECO:0000313" key="3">
    <source>
        <dbReference type="Proteomes" id="UP000215771"/>
    </source>
</evidence>
<sequence length="85" mass="9140">MPGSALEEYPSKSAHCDSKGGDEHDACDRETASVWGSGINGRNWARTQRCGVGALLAFDEWDSPQWVDGPAVRFRGGGDHDSQCS</sequence>